<dbReference type="GO" id="GO:0016787">
    <property type="term" value="F:hydrolase activity"/>
    <property type="evidence" value="ECO:0007669"/>
    <property type="project" value="UniProtKB-KW"/>
</dbReference>
<gene>
    <name evidence="4" type="ordered locus">MCP_2380</name>
</gene>
<keyword evidence="5" id="KW-1185">Reference proteome</keyword>
<keyword evidence="4" id="KW-0378">Hydrolase</keyword>
<dbReference type="AlphaFoldDB" id="D1Z180"/>
<dbReference type="PANTHER" id="PTHR36306:SF1">
    <property type="entry name" value="ALPHA-AMYLASE-RELATED"/>
    <property type="match status" value="1"/>
</dbReference>
<organism evidence="4 5">
    <name type="scientific">Methanocella paludicola (strain DSM 17711 / JCM 13418 / NBRC 101707 / SANAE)</name>
    <dbReference type="NCBI Taxonomy" id="304371"/>
    <lineage>
        <taxon>Archaea</taxon>
        <taxon>Methanobacteriati</taxon>
        <taxon>Methanobacteriota</taxon>
        <taxon>Stenosarchaea group</taxon>
        <taxon>Methanomicrobia</taxon>
        <taxon>Methanocellales</taxon>
        <taxon>Methanocellaceae</taxon>
        <taxon>Methanocella</taxon>
    </lineage>
</organism>
<reference evidence="5" key="3">
    <citation type="journal article" date="2011" name="PLoS ONE">
        <title>Genome sequence of a mesophilic hydrogenotrophic methanogen Methanocella paludicola, the first cultivated representative of the order Methanocellales.</title>
        <authorList>
            <person name="Sakai S."/>
            <person name="Takaki Y."/>
            <person name="Shimamura S."/>
            <person name="Sekine M."/>
            <person name="Tajima T."/>
            <person name="Kosugi H."/>
            <person name="Ichikawa N."/>
            <person name="Tasumi E."/>
            <person name="Hiraki A.T."/>
            <person name="Shimizu A."/>
            <person name="Kato Y."/>
            <person name="Nishiko R."/>
            <person name="Mori K."/>
            <person name="Fujita N."/>
            <person name="Imachi H."/>
            <person name="Takai K."/>
        </authorList>
    </citation>
    <scope>NUCLEOTIDE SEQUENCE [LARGE SCALE GENOMIC DNA]</scope>
    <source>
        <strain evidence="5">DSM 17711 / JCM 13418 / NBRC 101707 / SANAE</strain>
    </source>
</reference>
<dbReference type="GO" id="GO:0005975">
    <property type="term" value="P:carbohydrate metabolic process"/>
    <property type="evidence" value="ECO:0007669"/>
    <property type="project" value="InterPro"/>
</dbReference>
<dbReference type="CAZy" id="GH57">
    <property type="family name" value="Glycoside Hydrolase Family 57"/>
</dbReference>
<dbReference type="Pfam" id="PF03065">
    <property type="entry name" value="Glyco_hydro_57"/>
    <property type="match status" value="1"/>
</dbReference>
<evidence type="ECO:0000313" key="5">
    <source>
        <dbReference type="Proteomes" id="UP000001882"/>
    </source>
</evidence>
<evidence type="ECO:0000256" key="2">
    <source>
        <dbReference type="ARBA" id="ARBA00023277"/>
    </source>
</evidence>
<dbReference type="Proteomes" id="UP000001882">
    <property type="component" value="Chromosome"/>
</dbReference>
<dbReference type="InterPro" id="IPR004300">
    <property type="entry name" value="Glyco_hydro_57_N"/>
</dbReference>
<dbReference type="OrthoDB" id="64936at2157"/>
<dbReference type="eggNOG" id="arCOG05127">
    <property type="taxonomic scope" value="Archaea"/>
</dbReference>
<dbReference type="GeneID" id="8682173"/>
<dbReference type="SUPFAM" id="SSF88713">
    <property type="entry name" value="Glycoside hydrolase/deacetylase"/>
    <property type="match status" value="1"/>
</dbReference>
<accession>D1Z180</accession>
<name>D1Z180_METPS</name>
<feature type="domain" description="Glycoside hydrolase family 57 N-terminal" evidence="3">
    <location>
        <begin position="6"/>
        <end position="276"/>
    </location>
</feature>
<dbReference type="InterPro" id="IPR011330">
    <property type="entry name" value="Glyco_hydro/deAcase_b/a-brl"/>
</dbReference>
<keyword evidence="2" id="KW-0119">Carbohydrate metabolism</keyword>
<reference evidence="4 5" key="2">
    <citation type="journal article" date="2008" name="Int. J. Syst. Evol. Microbiol.">
        <title>Methanocella paludicola gen. nov., sp. nov., a methane-producing archaeon, the first isolate of the lineage 'Rice Cluster I', and proposal of the new archaeal order Methanocellales ord. nov.</title>
        <authorList>
            <person name="Sakai S."/>
            <person name="Imachi H."/>
            <person name="Hanada S."/>
            <person name="Ohashi A."/>
            <person name="Harada H."/>
            <person name="Kamagata Y."/>
        </authorList>
    </citation>
    <scope>NUCLEOTIDE SEQUENCE [LARGE SCALE GENOMIC DNA]</scope>
    <source>
        <strain evidence="5">DSM 17711 / JCM 13418 / NBRC 101707 / SANAE</strain>
    </source>
</reference>
<proteinExistence type="inferred from homology"/>
<evidence type="ECO:0000259" key="3">
    <source>
        <dbReference type="Pfam" id="PF03065"/>
    </source>
</evidence>
<dbReference type="CDD" id="cd10795">
    <property type="entry name" value="GH57N_MJA1_like"/>
    <property type="match status" value="1"/>
</dbReference>
<dbReference type="KEGG" id="mpd:MCP_2380"/>
<reference evidence="4 5" key="1">
    <citation type="journal article" date="2007" name="Appl. Environ. Microbiol.">
        <title>Isolation of key methanogens for global methane emission from rice paddy fields: a novel isolate affiliated with the clone cluster rice cluster I.</title>
        <authorList>
            <person name="Sakai S."/>
            <person name="Imachi H."/>
            <person name="Sekiguchi Y."/>
            <person name="Ohashi A."/>
            <person name="Harada H."/>
            <person name="Kamagata Y."/>
        </authorList>
    </citation>
    <scope>NUCLEOTIDE SEQUENCE [LARGE SCALE GENOMIC DNA]</scope>
    <source>
        <strain evidence="5">DSM 17711 / JCM 13418 / NBRC 101707 / SANAE</strain>
    </source>
</reference>
<evidence type="ECO:0000256" key="1">
    <source>
        <dbReference type="ARBA" id="ARBA00006821"/>
    </source>
</evidence>
<dbReference type="PATRIC" id="fig|304371.9.peg.2427"/>
<dbReference type="EMBL" id="AP011532">
    <property type="protein sequence ID" value="BAI62452.1"/>
    <property type="molecule type" value="Genomic_DNA"/>
</dbReference>
<sequence length="482" mass="55284">MSRLCIGFEVHQPFRLNPDFSSSNGTDSLESAYFSPLNREILERVADKCYIPATSAILENLDKGFKCAFSISGTLAEQLEKWRPDALDLFRQAAAHKNAEMIAQTYFHSVASLFDLGEFEEQVRLHKKMLKSTFGATPKVMENTEFIFNDHIARSAKKLGFKAIYTEGVERVLGWRSPDYVYSCNGIKLLMRNYQLSDDVAFRFNNREWDQYPLMADKFASWAAASPGDYVNVFVDYETFGEHHWSDSGILEFLRWLPKECMDRGIEFITPSQAAEIPARDELSVEETISWADVEKDASAWLGNTIQHTALKAIQRARAYAKDKKMWRYLQTSDHFYYMASKFGSCADVHNYFSPDACKPYDSFANYMRIVSDYERLAAQKMKKKAAAMELRTVPPEEAFQFYTSSAYTGFTAYSLDDLCDLLNYVPKDSVEHHLRNKDLSRWVQDVLGDEALAGQMDACKNRLELAEVAAKKRDALWKSLR</sequence>
<dbReference type="InParanoid" id="D1Z180"/>
<dbReference type="InterPro" id="IPR052046">
    <property type="entry name" value="GH57_Enzymes"/>
</dbReference>
<dbReference type="PANTHER" id="PTHR36306">
    <property type="entry name" value="ALPHA-AMYLASE-RELATED-RELATED"/>
    <property type="match status" value="1"/>
</dbReference>
<comment type="similarity">
    <text evidence="1">Belongs to the glycosyl hydrolase 57 family.</text>
</comment>
<protein>
    <submittedName>
        <fullName evidence="4">Glycoside hydrolase</fullName>
    </submittedName>
</protein>
<dbReference type="RefSeq" id="WP_012901126.1">
    <property type="nucleotide sequence ID" value="NC_013665.1"/>
</dbReference>
<dbReference type="STRING" id="304371.MCP_2380"/>
<evidence type="ECO:0000313" key="4">
    <source>
        <dbReference type="EMBL" id="BAI62452.1"/>
    </source>
</evidence>
<dbReference type="eggNOG" id="arCOG03278">
    <property type="taxonomic scope" value="Archaea"/>
</dbReference>
<dbReference type="Gene3D" id="3.20.110.20">
    <property type="match status" value="1"/>
</dbReference>